<feature type="compositionally biased region" description="Low complexity" evidence="2">
    <location>
        <begin position="706"/>
        <end position="718"/>
    </location>
</feature>
<feature type="region of interest" description="Disordered" evidence="2">
    <location>
        <begin position="418"/>
        <end position="475"/>
    </location>
</feature>
<feature type="region of interest" description="Disordered" evidence="2">
    <location>
        <begin position="87"/>
        <end position="405"/>
    </location>
</feature>
<reference evidence="3 4" key="1">
    <citation type="journal article" date="2023" name="Res Sq">
        <title>Genomic and morphological characterization of Knufia obscura isolated from the Mars 2020 spacecraft assembly facility.</title>
        <authorList>
            <person name="Chander A.M."/>
            <person name="Teixeira M.M."/>
            <person name="Singh N.K."/>
            <person name="Williams M.P."/>
            <person name="Parker C.W."/>
            <person name="Leo P."/>
            <person name="Stajich J.E."/>
            <person name="Torok T."/>
            <person name="Tighe S."/>
            <person name="Mason C.E."/>
            <person name="Venkateswaran K."/>
        </authorList>
    </citation>
    <scope>NUCLEOTIDE SEQUENCE [LARGE SCALE GENOMIC DNA]</scope>
    <source>
        <strain evidence="3 4">CCFEE 5817</strain>
    </source>
</reference>
<keyword evidence="1" id="KW-0175">Coiled coil</keyword>
<feature type="region of interest" description="Disordered" evidence="2">
    <location>
        <begin position="1"/>
        <end position="63"/>
    </location>
</feature>
<accession>A0ABR0RUT0</accession>
<evidence type="ECO:0000256" key="2">
    <source>
        <dbReference type="SAM" id="MobiDB-lite"/>
    </source>
</evidence>
<sequence length="1218" mass="133862">MFPGASPRSPGVVEVSRELVDVSSLPPPPPRPRTASNGPDSRRHGNRPPALITTLSYVPGPLHTPVVTPSSLSSPFALSNPNTANALSAGPAPGPASRGVSPANHRLSGNFSNMSYNPREWTAGRQTVEARQRRDCYGEPLQTPPPPYPEQRSSGSSAFSRNTTTFTSPEASLNGTPVTQDTVMSGNASQHTRPKPTVVTSSSRPGYDLRRATYTGNGGAQEYNPAKSYQHYQPQQGQARASIGALSFQASRSSQDGGNLPPPPPPRKSSPNVLIDAEAGPSITHLEYTRRSTSAGPTPTAGPSMPRATRTLSNGASQESQDWAPGLTLPGPPTMPPPTSSRSRSATSHPDTSTDQSGTRSRPPRLNIRNSNLTPIPATPNSVASGASTRPMPFPLRIDTGMVSGRGKGPAIIPVVEGQEQESHHISQTGPSALARRSAVRGPAARALGPLQSRSKSQSGTSDGFDPPSTTLSNNPWASALEQARSPQEESLPESAVLPSIRTHALTAGSGGGRSHTPPATPSTQSQKPLTEHSRSIQQAKVLPTPPLSQKPLLSANSVTNPSHVDSTFGGPDDDFIKQSTQRHFDFLRREQAASSDLERLSLFMHFMQQESLIRKGRYITAFRSDDFDVQAARGMLFNGSKVRRASTRDAQLPHGESPAPASSGPMARPDGPWFKDYRPQLSPIASMEYDDLSSRGRAPSRWWESQTGSQTDDQGQGVPRTKRESKYMSLSKKLLQDMESGEMDPLPEDTAWAQYGQQYPNEKANPETPGLLEEGITSPPLTGNSQRRTPRSSQLDISRLITLPPSYPRHYPAVNNSHPDLAEYRTTVRMLSDLSDARSRQSRHKMSIEAMRHDRFARISEVRRTFRVNIQGQLAEGSISYAEAAEAEKLVKTEEHEIEKQGLQAEFDTLQDVVINPLHDQLNERIEHLSNSLESLQRELFNNAVNQDPDQPVQEGDDVPELLEQLTQLKWLFEARESLHQELFGLLSQRNDAYKAIVALPYHQTNNTDKVRDTEAFFEKDAATRHATFCAEALKRHESFLQFIEDNALRGIELQSSAFWDITPGLVDLLQKIPDDLGELDLHIPEGELQENPAYTEHPQQYLYLLLRHAERSSYQYIEGQVNLYCLLHEVKTSSLAAHYRASKAQQKMAGDQSIDLADTRLEDEGELTDELKNRAAMIEEQWREALGKHFQAHLQRVQQQLEDQGAWDDIAAEFQG</sequence>
<name>A0ABR0RUT0_9EURO</name>
<feature type="coiled-coil region" evidence="1">
    <location>
        <begin position="894"/>
        <end position="940"/>
    </location>
</feature>
<dbReference type="Proteomes" id="UP001334248">
    <property type="component" value="Unassembled WGS sequence"/>
</dbReference>
<feature type="compositionally biased region" description="Polar residues" evidence="2">
    <location>
        <begin position="780"/>
        <end position="797"/>
    </location>
</feature>
<feature type="compositionally biased region" description="Polar residues" evidence="2">
    <location>
        <begin position="349"/>
        <end position="360"/>
    </location>
</feature>
<organism evidence="3 4">
    <name type="scientific">Knufia obscura</name>
    <dbReference type="NCBI Taxonomy" id="1635080"/>
    <lineage>
        <taxon>Eukaryota</taxon>
        <taxon>Fungi</taxon>
        <taxon>Dikarya</taxon>
        <taxon>Ascomycota</taxon>
        <taxon>Pezizomycotina</taxon>
        <taxon>Eurotiomycetes</taxon>
        <taxon>Chaetothyriomycetidae</taxon>
        <taxon>Chaetothyriales</taxon>
        <taxon>Trichomeriaceae</taxon>
        <taxon>Knufia</taxon>
    </lineage>
</organism>
<feature type="compositionally biased region" description="Basic and acidic residues" evidence="2">
    <location>
        <begin position="128"/>
        <end position="137"/>
    </location>
</feature>
<feature type="compositionally biased region" description="Polar residues" evidence="2">
    <location>
        <begin position="452"/>
        <end position="475"/>
    </location>
</feature>
<feature type="compositionally biased region" description="Polar residues" evidence="2">
    <location>
        <begin position="310"/>
        <end position="321"/>
    </location>
</feature>
<dbReference type="EMBL" id="JAVHJV010000003">
    <property type="protein sequence ID" value="KAK5944167.1"/>
    <property type="molecule type" value="Genomic_DNA"/>
</dbReference>
<evidence type="ECO:0000256" key="1">
    <source>
        <dbReference type="SAM" id="Coils"/>
    </source>
</evidence>
<feature type="compositionally biased region" description="Polar residues" evidence="2">
    <location>
        <begin position="555"/>
        <end position="566"/>
    </location>
</feature>
<feature type="region of interest" description="Disordered" evidence="2">
    <location>
        <begin position="644"/>
        <end position="678"/>
    </location>
</feature>
<evidence type="ECO:0000313" key="4">
    <source>
        <dbReference type="Proteomes" id="UP001334248"/>
    </source>
</evidence>
<feature type="compositionally biased region" description="Polar residues" evidence="2">
    <location>
        <begin position="230"/>
        <end position="239"/>
    </location>
</feature>
<keyword evidence="4" id="KW-1185">Reference proteome</keyword>
<feature type="compositionally biased region" description="Polar residues" evidence="2">
    <location>
        <begin position="151"/>
        <end position="191"/>
    </location>
</feature>
<dbReference type="RefSeq" id="XP_064732257.1">
    <property type="nucleotide sequence ID" value="XM_064871877.1"/>
</dbReference>
<comment type="caution">
    <text evidence="3">The sequence shown here is derived from an EMBL/GenBank/DDBJ whole genome shotgun (WGS) entry which is preliminary data.</text>
</comment>
<proteinExistence type="predicted"/>
<feature type="region of interest" description="Disordered" evidence="2">
    <location>
        <begin position="699"/>
        <end position="730"/>
    </location>
</feature>
<feature type="region of interest" description="Disordered" evidence="2">
    <location>
        <begin position="761"/>
        <end position="797"/>
    </location>
</feature>
<protein>
    <submittedName>
        <fullName evidence="3">Uncharacterized protein</fullName>
    </submittedName>
</protein>
<feature type="compositionally biased region" description="Pro residues" evidence="2">
    <location>
        <begin position="330"/>
        <end position="339"/>
    </location>
</feature>
<feature type="compositionally biased region" description="Polar residues" evidence="2">
    <location>
        <begin position="107"/>
        <end position="116"/>
    </location>
</feature>
<feature type="compositionally biased region" description="Low complexity" evidence="2">
    <location>
        <begin position="87"/>
        <end position="103"/>
    </location>
</feature>
<dbReference type="GeneID" id="89996897"/>
<feature type="compositionally biased region" description="Polar residues" evidence="2">
    <location>
        <begin position="248"/>
        <end position="257"/>
    </location>
</feature>
<feature type="region of interest" description="Disordered" evidence="2">
    <location>
        <begin position="505"/>
        <end position="576"/>
    </location>
</feature>
<evidence type="ECO:0000313" key="3">
    <source>
        <dbReference type="EMBL" id="KAK5944167.1"/>
    </source>
</evidence>
<gene>
    <name evidence="3" type="ORF">PMZ80_003448</name>
</gene>
<feature type="compositionally biased region" description="Polar residues" evidence="2">
    <location>
        <begin position="368"/>
        <end position="388"/>
    </location>
</feature>